<keyword evidence="19" id="KW-1185">Reference proteome</keyword>
<feature type="active site" description="Charge relay system" evidence="15">
    <location>
        <position position="297"/>
    </location>
</feature>
<evidence type="ECO:0000256" key="11">
    <source>
        <dbReference type="ARBA" id="ARBA00022837"/>
    </source>
</evidence>
<dbReference type="OrthoDB" id="409122at2759"/>
<dbReference type="Proteomes" id="UP000298030">
    <property type="component" value="Unassembled WGS sequence"/>
</dbReference>
<keyword evidence="12" id="KW-0843">Virulence</keyword>
<dbReference type="CDD" id="cd11377">
    <property type="entry name" value="Pro-peptidase_S53"/>
    <property type="match status" value="1"/>
</dbReference>
<comment type="cofactor">
    <cofactor evidence="15">
        <name>Ca(2+)</name>
        <dbReference type="ChEBI" id="CHEBI:29108"/>
    </cofactor>
    <text evidence="15">Binds 1 Ca(2+) ion per subunit.</text>
</comment>
<keyword evidence="13" id="KW-0865">Zymogen</keyword>
<accession>A0A4Y7T6E0</accession>
<feature type="binding site" evidence="15">
    <location>
        <position position="576"/>
    </location>
    <ligand>
        <name>Ca(2+)</name>
        <dbReference type="ChEBI" id="CHEBI:29108"/>
    </ligand>
</feature>
<dbReference type="Gene3D" id="3.40.50.200">
    <property type="entry name" value="Peptidase S8/S53 domain"/>
    <property type="match status" value="1"/>
</dbReference>
<dbReference type="CDD" id="cd04056">
    <property type="entry name" value="Peptidases_S53"/>
    <property type="match status" value="1"/>
</dbReference>
<dbReference type="InterPro" id="IPR030400">
    <property type="entry name" value="Sedolisin_dom"/>
</dbReference>
<comment type="function">
    <text evidence="2">Secreted tripeptidyl-peptidase which degrades proteins at acidic pHs and is involved in virulence.</text>
</comment>
<evidence type="ECO:0000259" key="17">
    <source>
        <dbReference type="PROSITE" id="PS51695"/>
    </source>
</evidence>
<evidence type="ECO:0000256" key="4">
    <source>
        <dbReference type="ARBA" id="ARBA00012462"/>
    </source>
</evidence>
<dbReference type="PROSITE" id="PS00138">
    <property type="entry name" value="SUBTILASE_SER"/>
    <property type="match status" value="1"/>
</dbReference>
<dbReference type="EC" id="3.4.14.10" evidence="4"/>
<dbReference type="InterPro" id="IPR000209">
    <property type="entry name" value="Peptidase_S8/S53_dom"/>
</dbReference>
<dbReference type="GO" id="GO:0004252">
    <property type="term" value="F:serine-type endopeptidase activity"/>
    <property type="evidence" value="ECO:0007669"/>
    <property type="project" value="UniProtKB-UniRule"/>
</dbReference>
<dbReference type="PANTHER" id="PTHR14218">
    <property type="entry name" value="PROTEASE S8 TRIPEPTIDYL PEPTIDASE I CLN2"/>
    <property type="match status" value="1"/>
</dbReference>
<keyword evidence="5" id="KW-0964">Secreted</keyword>
<dbReference type="PROSITE" id="PS51695">
    <property type="entry name" value="SEDOLISIN"/>
    <property type="match status" value="1"/>
</dbReference>
<feature type="chain" id="PRO_5021470674" description="tripeptidyl-peptidase II" evidence="16">
    <location>
        <begin position="17"/>
        <end position="595"/>
    </location>
</feature>
<protein>
    <recommendedName>
        <fullName evidence="4">tripeptidyl-peptidase II</fullName>
        <ecNumber evidence="4">3.4.14.10</ecNumber>
    </recommendedName>
</protein>
<evidence type="ECO:0000256" key="16">
    <source>
        <dbReference type="SAM" id="SignalP"/>
    </source>
</evidence>
<evidence type="ECO:0000256" key="10">
    <source>
        <dbReference type="ARBA" id="ARBA00022825"/>
    </source>
</evidence>
<evidence type="ECO:0000313" key="18">
    <source>
        <dbReference type="EMBL" id="TEB29129.1"/>
    </source>
</evidence>
<name>A0A4Y7T6E0_COPMI</name>
<gene>
    <name evidence="18" type="ORF">FA13DRAFT_1690444</name>
</gene>
<dbReference type="Pfam" id="PF09286">
    <property type="entry name" value="Pro-kuma_activ"/>
    <property type="match status" value="1"/>
</dbReference>
<keyword evidence="8 16" id="KW-0732">Signal</keyword>
<feature type="active site" description="Charge relay system" evidence="15">
    <location>
        <position position="508"/>
    </location>
</feature>
<organism evidence="18 19">
    <name type="scientific">Coprinellus micaceus</name>
    <name type="common">Glistening ink-cap mushroom</name>
    <name type="synonym">Coprinus micaceus</name>
    <dbReference type="NCBI Taxonomy" id="71717"/>
    <lineage>
        <taxon>Eukaryota</taxon>
        <taxon>Fungi</taxon>
        <taxon>Dikarya</taxon>
        <taxon>Basidiomycota</taxon>
        <taxon>Agaricomycotina</taxon>
        <taxon>Agaricomycetes</taxon>
        <taxon>Agaricomycetidae</taxon>
        <taxon>Agaricales</taxon>
        <taxon>Agaricineae</taxon>
        <taxon>Psathyrellaceae</taxon>
        <taxon>Coprinellus</taxon>
    </lineage>
</organism>
<evidence type="ECO:0000256" key="13">
    <source>
        <dbReference type="ARBA" id="ARBA00023145"/>
    </source>
</evidence>
<feature type="binding site" evidence="15">
    <location>
        <position position="555"/>
    </location>
    <ligand>
        <name>Ca(2+)</name>
        <dbReference type="ChEBI" id="CHEBI:29108"/>
    </ligand>
</feature>
<sequence length="595" mass="64231">MRPTILFLTLIAPSKATLSPSTDSIIKHSWGDIPRGWTYHSTPPPDDTFELRIGLKQARIDELIDRLLEISDPNHSSYGKHLSQEESEALASCQPKALDETKEWLAYHGIDDSRVNHHQAGGDWLSLQVSIAEAERILSTQYHLFRHDASGETSLRTLQYSLPHHLHSHIDMVAPTTYFSTLRTMRKTSFLQPDIEPVDEVESLIDPIISSAASVIPLGCSYAITPSCLRALYNTTDYVPTAMSQNRLGVAGYLDQYANDADLQTFLKKFRKDAAGATYPTVQIHGGGNDQSIPGIEANLDIQYTIGMSYPTPNIYYSTGGSPPFIQDSTTTTNTNEPYLDWVTYILNQTTIPQVITTSYGDDEQTVPLEYAVRVCNSFAQIGARGTTLLFSSGDFGVGGGDCKTNDGTNQVLFQPSFPASCPWVTTVGGTTKVNPEVGVNFSGGGFSRYFDQPDYQANAVSGYLGGLGTKYAGKFNPGGRAYPDVSAQANRFQVVVGGHTMSVGGTSASSPTVAGIFALLNDYRLSLGLGPLGFVNPLLYSLGRNGSEFSGFNDIVSGSNPGCGTDGFAAARGWDPITGAGTPSFKRLQALVSK</sequence>
<comment type="subcellular location">
    <subcellularLocation>
        <location evidence="3">Secreted</location>
        <location evidence="3">Extracellular space</location>
    </subcellularLocation>
</comment>
<dbReference type="EMBL" id="QPFP01000029">
    <property type="protein sequence ID" value="TEB29129.1"/>
    <property type="molecule type" value="Genomic_DNA"/>
</dbReference>
<evidence type="ECO:0000256" key="14">
    <source>
        <dbReference type="ARBA" id="ARBA00023180"/>
    </source>
</evidence>
<feature type="signal peptide" evidence="16">
    <location>
        <begin position="1"/>
        <end position="16"/>
    </location>
</feature>
<reference evidence="18 19" key="1">
    <citation type="journal article" date="2019" name="Nat. Ecol. Evol.">
        <title>Megaphylogeny resolves global patterns of mushroom evolution.</title>
        <authorList>
            <person name="Varga T."/>
            <person name="Krizsan K."/>
            <person name="Foldi C."/>
            <person name="Dima B."/>
            <person name="Sanchez-Garcia M."/>
            <person name="Sanchez-Ramirez S."/>
            <person name="Szollosi G.J."/>
            <person name="Szarkandi J.G."/>
            <person name="Papp V."/>
            <person name="Albert L."/>
            <person name="Andreopoulos W."/>
            <person name="Angelini C."/>
            <person name="Antonin V."/>
            <person name="Barry K.W."/>
            <person name="Bougher N.L."/>
            <person name="Buchanan P."/>
            <person name="Buyck B."/>
            <person name="Bense V."/>
            <person name="Catcheside P."/>
            <person name="Chovatia M."/>
            <person name="Cooper J."/>
            <person name="Damon W."/>
            <person name="Desjardin D."/>
            <person name="Finy P."/>
            <person name="Geml J."/>
            <person name="Haridas S."/>
            <person name="Hughes K."/>
            <person name="Justo A."/>
            <person name="Karasinski D."/>
            <person name="Kautmanova I."/>
            <person name="Kiss B."/>
            <person name="Kocsube S."/>
            <person name="Kotiranta H."/>
            <person name="LaButti K.M."/>
            <person name="Lechner B.E."/>
            <person name="Liimatainen K."/>
            <person name="Lipzen A."/>
            <person name="Lukacs Z."/>
            <person name="Mihaltcheva S."/>
            <person name="Morgado L.N."/>
            <person name="Niskanen T."/>
            <person name="Noordeloos M.E."/>
            <person name="Ohm R.A."/>
            <person name="Ortiz-Santana B."/>
            <person name="Ovrebo C."/>
            <person name="Racz N."/>
            <person name="Riley R."/>
            <person name="Savchenko A."/>
            <person name="Shiryaev A."/>
            <person name="Soop K."/>
            <person name="Spirin V."/>
            <person name="Szebenyi C."/>
            <person name="Tomsovsky M."/>
            <person name="Tulloss R.E."/>
            <person name="Uehling J."/>
            <person name="Grigoriev I.V."/>
            <person name="Vagvolgyi C."/>
            <person name="Papp T."/>
            <person name="Martin F.M."/>
            <person name="Miettinen O."/>
            <person name="Hibbett D.S."/>
            <person name="Nagy L.G."/>
        </authorList>
    </citation>
    <scope>NUCLEOTIDE SEQUENCE [LARGE SCALE GENOMIC DNA]</scope>
    <source>
        <strain evidence="18 19">FP101781</strain>
    </source>
</reference>
<dbReference type="AlphaFoldDB" id="A0A4Y7T6E0"/>
<evidence type="ECO:0000256" key="9">
    <source>
        <dbReference type="ARBA" id="ARBA00022801"/>
    </source>
</evidence>
<evidence type="ECO:0000256" key="8">
    <source>
        <dbReference type="ARBA" id="ARBA00022729"/>
    </source>
</evidence>
<dbReference type="InterPro" id="IPR050819">
    <property type="entry name" value="Tripeptidyl-peptidase_I"/>
</dbReference>
<evidence type="ECO:0000256" key="2">
    <source>
        <dbReference type="ARBA" id="ARBA00002451"/>
    </source>
</evidence>
<proteinExistence type="predicted"/>
<dbReference type="GO" id="GO:0005576">
    <property type="term" value="C:extracellular region"/>
    <property type="evidence" value="ECO:0007669"/>
    <property type="project" value="UniProtKB-SubCell"/>
</dbReference>
<comment type="catalytic activity">
    <reaction evidence="1">
        <text>Release of an N-terminal tripeptide from a polypeptide.</text>
        <dbReference type="EC" id="3.4.14.10"/>
    </reaction>
</comment>
<comment type="caution">
    <text evidence="18">The sequence shown here is derived from an EMBL/GenBank/DDBJ whole genome shotgun (WGS) entry which is preliminary data.</text>
</comment>
<keyword evidence="9 15" id="KW-0378">Hydrolase</keyword>
<evidence type="ECO:0000256" key="7">
    <source>
        <dbReference type="ARBA" id="ARBA00022723"/>
    </source>
</evidence>
<dbReference type="Pfam" id="PF00082">
    <property type="entry name" value="Peptidase_S8"/>
    <property type="match status" value="1"/>
</dbReference>
<feature type="binding site" evidence="15">
    <location>
        <position position="574"/>
    </location>
    <ligand>
        <name>Ca(2+)</name>
        <dbReference type="ChEBI" id="CHEBI:29108"/>
    </ligand>
</feature>
<keyword evidence="6 15" id="KW-0645">Protease</keyword>
<evidence type="ECO:0000256" key="5">
    <source>
        <dbReference type="ARBA" id="ARBA00022525"/>
    </source>
</evidence>
<evidence type="ECO:0000256" key="12">
    <source>
        <dbReference type="ARBA" id="ARBA00023026"/>
    </source>
</evidence>
<keyword evidence="11 15" id="KW-0106">Calcium</keyword>
<evidence type="ECO:0000256" key="1">
    <source>
        <dbReference type="ARBA" id="ARBA00001910"/>
    </source>
</evidence>
<feature type="domain" description="Peptidase S53" evidence="17">
    <location>
        <begin position="223"/>
        <end position="595"/>
    </location>
</feature>
<dbReference type="SUPFAM" id="SSF54897">
    <property type="entry name" value="Protease propeptides/inhibitors"/>
    <property type="match status" value="1"/>
</dbReference>
<dbReference type="GO" id="GO:0046872">
    <property type="term" value="F:metal ion binding"/>
    <property type="evidence" value="ECO:0007669"/>
    <property type="project" value="UniProtKB-UniRule"/>
</dbReference>
<evidence type="ECO:0000256" key="15">
    <source>
        <dbReference type="PROSITE-ProRule" id="PRU01032"/>
    </source>
</evidence>
<dbReference type="FunFam" id="3.40.50.200:FF:000015">
    <property type="entry name" value="Tripeptidyl peptidase A"/>
    <property type="match status" value="1"/>
</dbReference>
<keyword evidence="7 15" id="KW-0479">Metal-binding</keyword>
<keyword evidence="14" id="KW-0325">Glycoprotein</keyword>
<feature type="active site" description="Charge relay system" evidence="15">
    <location>
        <position position="301"/>
    </location>
</feature>
<dbReference type="PANTHER" id="PTHR14218:SF15">
    <property type="entry name" value="TRIPEPTIDYL-PEPTIDASE 1"/>
    <property type="match status" value="1"/>
</dbReference>
<dbReference type="InterPro" id="IPR036852">
    <property type="entry name" value="Peptidase_S8/S53_dom_sf"/>
</dbReference>
<feature type="binding site" evidence="15">
    <location>
        <position position="556"/>
    </location>
    <ligand>
        <name>Ca(2+)</name>
        <dbReference type="ChEBI" id="CHEBI:29108"/>
    </ligand>
</feature>
<dbReference type="GO" id="GO:0008240">
    <property type="term" value="F:tripeptidyl-peptidase activity"/>
    <property type="evidence" value="ECO:0007669"/>
    <property type="project" value="UniProtKB-EC"/>
</dbReference>
<evidence type="ECO:0000256" key="3">
    <source>
        <dbReference type="ARBA" id="ARBA00004239"/>
    </source>
</evidence>
<dbReference type="SMART" id="SM00944">
    <property type="entry name" value="Pro-kuma_activ"/>
    <property type="match status" value="1"/>
</dbReference>
<keyword evidence="10 15" id="KW-0720">Serine protease</keyword>
<dbReference type="SUPFAM" id="SSF52743">
    <property type="entry name" value="Subtilisin-like"/>
    <property type="match status" value="1"/>
</dbReference>
<evidence type="ECO:0000256" key="6">
    <source>
        <dbReference type="ARBA" id="ARBA00022670"/>
    </source>
</evidence>
<evidence type="ECO:0000313" key="19">
    <source>
        <dbReference type="Proteomes" id="UP000298030"/>
    </source>
</evidence>
<dbReference type="GO" id="GO:0006508">
    <property type="term" value="P:proteolysis"/>
    <property type="evidence" value="ECO:0007669"/>
    <property type="project" value="UniProtKB-KW"/>
</dbReference>
<dbReference type="InterPro" id="IPR023828">
    <property type="entry name" value="Peptidase_S8_Ser-AS"/>
</dbReference>
<dbReference type="STRING" id="71717.A0A4Y7T6E0"/>
<dbReference type="InterPro" id="IPR015366">
    <property type="entry name" value="S53_propep"/>
</dbReference>